<gene>
    <name evidence="2" type="ORF">F0562_007467</name>
</gene>
<name>A0A5J5A8A1_9ASTE</name>
<accession>A0A5J5A8A1</accession>
<evidence type="ECO:0000313" key="2">
    <source>
        <dbReference type="EMBL" id="KAA8525651.1"/>
    </source>
</evidence>
<protein>
    <submittedName>
        <fullName evidence="2">Uncharacterized protein</fullName>
    </submittedName>
</protein>
<evidence type="ECO:0000256" key="1">
    <source>
        <dbReference type="SAM" id="MobiDB-lite"/>
    </source>
</evidence>
<dbReference type="AlphaFoldDB" id="A0A5J5A8A1"/>
<keyword evidence="3" id="KW-1185">Reference proteome</keyword>
<feature type="region of interest" description="Disordered" evidence="1">
    <location>
        <begin position="90"/>
        <end position="116"/>
    </location>
</feature>
<dbReference type="Proteomes" id="UP000325577">
    <property type="component" value="Linkage Group LG3"/>
</dbReference>
<organism evidence="2 3">
    <name type="scientific">Nyssa sinensis</name>
    <dbReference type="NCBI Taxonomy" id="561372"/>
    <lineage>
        <taxon>Eukaryota</taxon>
        <taxon>Viridiplantae</taxon>
        <taxon>Streptophyta</taxon>
        <taxon>Embryophyta</taxon>
        <taxon>Tracheophyta</taxon>
        <taxon>Spermatophyta</taxon>
        <taxon>Magnoliopsida</taxon>
        <taxon>eudicotyledons</taxon>
        <taxon>Gunneridae</taxon>
        <taxon>Pentapetalae</taxon>
        <taxon>asterids</taxon>
        <taxon>Cornales</taxon>
        <taxon>Nyssaceae</taxon>
        <taxon>Nyssa</taxon>
    </lineage>
</organism>
<dbReference type="EMBL" id="CM018046">
    <property type="protein sequence ID" value="KAA8525651.1"/>
    <property type="molecule type" value="Genomic_DNA"/>
</dbReference>
<evidence type="ECO:0000313" key="3">
    <source>
        <dbReference type="Proteomes" id="UP000325577"/>
    </source>
</evidence>
<reference evidence="2 3" key="1">
    <citation type="submission" date="2019-09" db="EMBL/GenBank/DDBJ databases">
        <title>A chromosome-level genome assembly of the Chinese tupelo Nyssa sinensis.</title>
        <authorList>
            <person name="Yang X."/>
            <person name="Kang M."/>
            <person name="Yang Y."/>
            <person name="Xiong H."/>
            <person name="Wang M."/>
            <person name="Zhang Z."/>
            <person name="Wang Z."/>
            <person name="Wu H."/>
            <person name="Ma T."/>
            <person name="Liu J."/>
            <person name="Xi Z."/>
        </authorList>
    </citation>
    <scope>NUCLEOTIDE SEQUENCE [LARGE SCALE GENOMIC DNA]</scope>
    <source>
        <strain evidence="2">J267</strain>
        <tissue evidence="2">Leaf</tissue>
    </source>
</reference>
<proteinExistence type="predicted"/>
<sequence length="141" mass="14945">MGSIGFSPCSSSLSSSSLLLCSSLHTHYPKTPKSQPNFKNSAICATNGGGDTGGGIHVHWFQDFDGNIHSGCAESKWEVTECPFDLPLSPSRRQGLRREPADGVGKGGRGLRVSPAESSHEFEYGTEVRGVCVAVCVCVLM</sequence>